<evidence type="ECO:0000259" key="4">
    <source>
        <dbReference type="Pfam" id="PF06441"/>
    </source>
</evidence>
<dbReference type="InParanoid" id="A0A5N4AEZ7"/>
<name>A0A5N4AEZ7_PHOPY</name>
<evidence type="ECO:0000256" key="2">
    <source>
        <dbReference type="ARBA" id="ARBA00022797"/>
    </source>
</evidence>
<evidence type="ECO:0000313" key="6">
    <source>
        <dbReference type="Proteomes" id="UP000327044"/>
    </source>
</evidence>
<dbReference type="Pfam" id="PF06441">
    <property type="entry name" value="EHN"/>
    <property type="match status" value="2"/>
</dbReference>
<dbReference type="EMBL" id="VVIM01000007">
    <property type="protein sequence ID" value="KAB0795907.1"/>
    <property type="molecule type" value="Genomic_DNA"/>
</dbReference>
<dbReference type="PANTHER" id="PTHR21661:SF35">
    <property type="entry name" value="EPOXIDE HYDROLASE"/>
    <property type="match status" value="1"/>
</dbReference>
<reference evidence="5 6" key="1">
    <citation type="journal article" date="2018" name="Elife">
        <title>Firefly genomes illuminate parallel origins of bioluminescence in beetles.</title>
        <authorList>
            <person name="Fallon T.R."/>
            <person name="Lower S.E."/>
            <person name="Chang C.H."/>
            <person name="Bessho-Uehara M."/>
            <person name="Martin G.J."/>
            <person name="Bewick A.J."/>
            <person name="Behringer M."/>
            <person name="Debat H.J."/>
            <person name="Wong I."/>
            <person name="Day J.C."/>
            <person name="Suvorov A."/>
            <person name="Silva C.J."/>
            <person name="Stanger-Hall K.F."/>
            <person name="Hall D.W."/>
            <person name="Schmitz R.J."/>
            <person name="Nelson D.R."/>
            <person name="Lewis S.M."/>
            <person name="Shigenobu S."/>
            <person name="Bybee S.M."/>
            <person name="Larracuente A.M."/>
            <person name="Oba Y."/>
            <person name="Weng J.K."/>
        </authorList>
    </citation>
    <scope>NUCLEOTIDE SEQUENCE [LARGE SCALE GENOMIC DNA]</scope>
    <source>
        <strain evidence="5">1611_PpyrPB1</strain>
        <tissue evidence="5">Whole body</tissue>
    </source>
</reference>
<comment type="similarity">
    <text evidence="1">Belongs to the peptidase S33 family.</text>
</comment>
<dbReference type="GO" id="GO:0004301">
    <property type="term" value="F:epoxide hydrolase activity"/>
    <property type="evidence" value="ECO:0007669"/>
    <property type="project" value="TreeGrafter"/>
</dbReference>
<dbReference type="Gene3D" id="3.40.50.1820">
    <property type="entry name" value="alpha/beta hydrolase"/>
    <property type="match status" value="2"/>
</dbReference>
<accession>A0A5N4AEZ7</accession>
<keyword evidence="2" id="KW-0058">Aromatic hydrocarbons catabolism</keyword>
<dbReference type="InterPro" id="IPR000639">
    <property type="entry name" value="Epox_hydrolase-like"/>
</dbReference>
<keyword evidence="6" id="KW-1185">Reference proteome</keyword>
<keyword evidence="3" id="KW-0378">Hydrolase</keyword>
<dbReference type="PRINTS" id="PR00412">
    <property type="entry name" value="EPOXHYDRLASE"/>
</dbReference>
<organism evidence="5 6">
    <name type="scientific">Photinus pyralis</name>
    <name type="common">Common eastern firefly</name>
    <name type="synonym">Lampyris pyralis</name>
    <dbReference type="NCBI Taxonomy" id="7054"/>
    <lineage>
        <taxon>Eukaryota</taxon>
        <taxon>Metazoa</taxon>
        <taxon>Ecdysozoa</taxon>
        <taxon>Arthropoda</taxon>
        <taxon>Hexapoda</taxon>
        <taxon>Insecta</taxon>
        <taxon>Pterygota</taxon>
        <taxon>Neoptera</taxon>
        <taxon>Endopterygota</taxon>
        <taxon>Coleoptera</taxon>
        <taxon>Polyphaga</taxon>
        <taxon>Elateriformia</taxon>
        <taxon>Elateroidea</taxon>
        <taxon>Lampyridae</taxon>
        <taxon>Lampyrinae</taxon>
        <taxon>Photinus</taxon>
    </lineage>
</organism>
<proteinExistence type="inferred from homology"/>
<dbReference type="InterPro" id="IPR029058">
    <property type="entry name" value="AB_hydrolase_fold"/>
</dbReference>
<dbReference type="PANTHER" id="PTHR21661">
    <property type="entry name" value="EPOXIDE HYDROLASE 1-RELATED"/>
    <property type="match status" value="1"/>
</dbReference>
<dbReference type="SUPFAM" id="SSF53474">
    <property type="entry name" value="alpha/beta-Hydrolases"/>
    <property type="match status" value="2"/>
</dbReference>
<feature type="domain" description="Epoxide hydrolase N-terminal" evidence="4">
    <location>
        <begin position="52"/>
        <end position="161"/>
    </location>
</feature>
<evidence type="ECO:0000256" key="3">
    <source>
        <dbReference type="ARBA" id="ARBA00022801"/>
    </source>
</evidence>
<dbReference type="AlphaFoldDB" id="A0A5N4AEZ7"/>
<dbReference type="GO" id="GO:0097176">
    <property type="term" value="P:epoxide metabolic process"/>
    <property type="evidence" value="ECO:0007669"/>
    <property type="project" value="TreeGrafter"/>
</dbReference>
<gene>
    <name evidence="5" type="ORF">PPYR_09968</name>
</gene>
<evidence type="ECO:0000313" key="5">
    <source>
        <dbReference type="EMBL" id="KAB0795907.1"/>
    </source>
</evidence>
<dbReference type="Proteomes" id="UP000327044">
    <property type="component" value="Unassembled WGS sequence"/>
</dbReference>
<protein>
    <recommendedName>
        <fullName evidence="4">Epoxide hydrolase N-terminal domain-containing protein</fullName>
    </recommendedName>
</protein>
<sequence length="908" mass="103718">MGFLRKVFLLSFTTFIVYLGIKIHSSLQLPPLPNFDNEYWGRGKPTKDDIAVRPFKINVPDQVLEVLQQKLNQPRSLTPPLEGIQQQYGMNTNLLKEIIEFWKTKYNWREREKFLNQYPQFQTTIQGLNIHFLHIKPTKSSGKDVVPLLMLHGWPGSIREFYEVIPLLTAPQADRDFVFEIIVPSLPGYGFSEAASKPGLATPQMAAVFKKLMERLGFKKFYIQGGDWGAIIASHFATLYPESLLGLHSNMCTAQTPMSFLKTIIGSIYPSFVVEDRFKDKMYPLSNVFSYLLLESGYFHLQATKPDTVGVALGDSPVGLAAYILEKFTTGTNPDWKNREDGGLKLKYTYTNLLDNVMIYWITGSITTSMRLYAEELSKTNRELQLGNYPIVVPSACARFPYEIIYQPDCIWKDRYTVLVQTSEFPTGGHFAAFEEPKVFSEDVWSAMGFLRKVFLLLFTTFIVYLGIKIHSSLQLPPLPNFDNEYWGRGKPTKDDIAVRPFKINVPDQVLEVLQQKLNQPRSLTPPLEGIQQQYGMNTNLLKEIIEFWKTKYNWREREKFLNQYPQFQTTIQGLNIHFLHIKPTKSSGKDVVPLLMLHGWPGSIREFYEVIPLLTAPQADRDFVFEIIVPSLPGYGFSEAASKPGLAAPQIAAVFKKLMERLGFKKFYIQGGDWGAIIASHFATLYPESLLGLHSNMCGAQTPMSFLKTIVGSVYPSFVVEDKFKDKMYPLSNVFSNLLLESGYFHLQTTKPDTIGVALGDSPVGLAAYILEKFTTWTNPDWKNREDGGLKLKYTYTNLLDNVMIYWVTGSITTSMRLYAEELSKTNRELQLESYPIVVPSACARFPYELRYQSDYILKDKYTVLVQTSDFPTGGHFAAFEQPKVFSDDVWSAVQKFRDLVKKKFNK</sequence>
<feature type="domain" description="Epoxide hydrolase N-terminal" evidence="4">
    <location>
        <begin position="499"/>
        <end position="608"/>
    </location>
</feature>
<evidence type="ECO:0000256" key="1">
    <source>
        <dbReference type="ARBA" id="ARBA00010088"/>
    </source>
</evidence>
<dbReference type="InterPro" id="IPR010497">
    <property type="entry name" value="Epoxide_hydro_N"/>
</dbReference>
<comment type="caution">
    <text evidence="5">The sequence shown here is derived from an EMBL/GenBank/DDBJ whole genome shotgun (WGS) entry which is preliminary data.</text>
</comment>